<name>A0A543AZ74_9ACTN</name>
<evidence type="ECO:0008006" key="4">
    <source>
        <dbReference type="Google" id="ProtNLM"/>
    </source>
</evidence>
<dbReference type="AlphaFoldDB" id="A0A543AZ74"/>
<feature type="region of interest" description="Disordered" evidence="1">
    <location>
        <begin position="1"/>
        <end position="24"/>
    </location>
</feature>
<proteinExistence type="predicted"/>
<evidence type="ECO:0000256" key="1">
    <source>
        <dbReference type="SAM" id="MobiDB-lite"/>
    </source>
</evidence>
<protein>
    <recommendedName>
        <fullName evidence="4">DUF5318 domain-containing protein</fullName>
    </recommendedName>
</protein>
<accession>A0A543AZ74</accession>
<comment type="caution">
    <text evidence="2">The sequence shown here is derived from an EMBL/GenBank/DDBJ whole genome shotgun (WGS) entry which is preliminary data.</text>
</comment>
<sequence>MIRESDKSSKAGKPGANPWGSSDSKYSGNVQSISADVDYSLQRQSLLRDVAFGRVGTHEVCDASPYLINASRFHGEATTRRCPICRREYLWLVHYIFGDELRSSAGQARSQAELAMLATSYRHIDVYVVEVCRGCSWNHLVRRFAVGRDYLAQPAAASTPSASRDTSRPGRTGTN</sequence>
<dbReference type="EMBL" id="VFOW01000001">
    <property type="protein sequence ID" value="TQL77872.1"/>
    <property type="molecule type" value="Genomic_DNA"/>
</dbReference>
<keyword evidence="3" id="KW-1185">Reference proteome</keyword>
<dbReference type="Proteomes" id="UP000317043">
    <property type="component" value="Unassembled WGS sequence"/>
</dbReference>
<organism evidence="2 3">
    <name type="scientific">Stackebrandtia endophytica</name>
    <dbReference type="NCBI Taxonomy" id="1496996"/>
    <lineage>
        <taxon>Bacteria</taxon>
        <taxon>Bacillati</taxon>
        <taxon>Actinomycetota</taxon>
        <taxon>Actinomycetes</taxon>
        <taxon>Glycomycetales</taxon>
        <taxon>Glycomycetaceae</taxon>
        <taxon>Stackebrandtia</taxon>
    </lineage>
</organism>
<evidence type="ECO:0000313" key="2">
    <source>
        <dbReference type="EMBL" id="TQL77872.1"/>
    </source>
</evidence>
<reference evidence="2 3" key="1">
    <citation type="submission" date="2019-06" db="EMBL/GenBank/DDBJ databases">
        <title>Sequencing the genomes of 1000 actinobacteria strains.</title>
        <authorList>
            <person name="Klenk H.-P."/>
        </authorList>
    </citation>
    <scope>NUCLEOTIDE SEQUENCE [LARGE SCALE GENOMIC DNA]</scope>
    <source>
        <strain evidence="2 3">DSM 45928</strain>
    </source>
</reference>
<dbReference type="Pfam" id="PF17249">
    <property type="entry name" value="DUF5318"/>
    <property type="match status" value="1"/>
</dbReference>
<gene>
    <name evidence="2" type="ORF">FB566_3443</name>
</gene>
<dbReference type="InterPro" id="IPR035169">
    <property type="entry name" value="DUF5318"/>
</dbReference>
<evidence type="ECO:0000313" key="3">
    <source>
        <dbReference type="Proteomes" id="UP000317043"/>
    </source>
</evidence>
<dbReference type="InParanoid" id="A0A543AZ74"/>